<dbReference type="Gene3D" id="3.30.450.380">
    <property type="match status" value="1"/>
</dbReference>
<dbReference type="AlphaFoldDB" id="A0A542WZV1"/>
<dbReference type="PANTHER" id="PTHR30486:SF6">
    <property type="entry name" value="TYPE IV PILUS RETRACTATION ATPASE PILT"/>
    <property type="match status" value="1"/>
</dbReference>
<gene>
    <name evidence="3" type="ORF">FB554_3417</name>
</gene>
<name>A0A542WZV1_9MICO</name>
<evidence type="ECO:0000313" key="4">
    <source>
        <dbReference type="Proteomes" id="UP000318336"/>
    </source>
</evidence>
<dbReference type="GO" id="GO:0016887">
    <property type="term" value="F:ATP hydrolysis activity"/>
    <property type="evidence" value="ECO:0007669"/>
    <property type="project" value="InterPro"/>
</dbReference>
<dbReference type="GO" id="GO:0005874">
    <property type="term" value="C:microtubule"/>
    <property type="evidence" value="ECO:0007669"/>
    <property type="project" value="InterPro"/>
</dbReference>
<dbReference type="EMBL" id="VFOK01000002">
    <property type="protein sequence ID" value="TQL29098.1"/>
    <property type="molecule type" value="Genomic_DNA"/>
</dbReference>
<evidence type="ECO:0000259" key="2">
    <source>
        <dbReference type="Pfam" id="PF00437"/>
    </source>
</evidence>
<dbReference type="InterPro" id="IPR017975">
    <property type="entry name" value="Tubulin_CS"/>
</dbReference>
<dbReference type="GO" id="GO:0005525">
    <property type="term" value="F:GTP binding"/>
    <property type="evidence" value="ECO:0007669"/>
    <property type="project" value="InterPro"/>
</dbReference>
<comment type="similarity">
    <text evidence="1">Belongs to the GSP E family.</text>
</comment>
<dbReference type="CDD" id="cd01130">
    <property type="entry name" value="VirB11-like_ATPase"/>
    <property type="match status" value="1"/>
</dbReference>
<keyword evidence="4" id="KW-1185">Reference proteome</keyword>
<feature type="domain" description="Bacterial type II secretion system protein E" evidence="2">
    <location>
        <begin position="54"/>
        <end position="330"/>
    </location>
</feature>
<protein>
    <submittedName>
        <fullName evidence="3">Pilus assembly protein CpaF</fullName>
    </submittedName>
</protein>
<sequence>MSPTTPVGDSMWRHIRAGRQPSAATVDDLAADDATLLGDRGLELQSRLAADLLGAGPLEDLLHRPGVTDVLVNGVDGVFVDTGEGLVRTAVDLTDADHVRRLAVRLAGLAGRRLDDSSPYVDGLLPGGVRLHAVLPPVVQGAAHISLRVPRSTGLDLDALGRSGGVSPVLVPVLRRLVGARLAFVVSGGTGSGKTTLLAALLAEADPGERLVVVEDVRELAIAHPHVVRLEARSANVEGRGAVTMTALVRQSLRMRPDRLVVGEVRGAEVRELLSALNTGHEGGCGTLHANTIGDVVARFEALGALADMTPEATRTQLASAVRVVLHLRRTTGRRHLAEIGVLRRDGGDLRCVPACTVHDDRVEPGPAADELEALLGSVPAW</sequence>
<dbReference type="SUPFAM" id="SSF52540">
    <property type="entry name" value="P-loop containing nucleoside triphosphate hydrolases"/>
    <property type="match status" value="1"/>
</dbReference>
<dbReference type="InterPro" id="IPR050921">
    <property type="entry name" value="T4SS_GSP_E_ATPase"/>
</dbReference>
<dbReference type="PROSITE" id="PS00227">
    <property type="entry name" value="TUBULIN"/>
    <property type="match status" value="1"/>
</dbReference>
<organism evidence="3 4">
    <name type="scientific">Barrientosiimonas humi</name>
    <dbReference type="NCBI Taxonomy" id="999931"/>
    <lineage>
        <taxon>Bacteria</taxon>
        <taxon>Bacillati</taxon>
        <taxon>Actinomycetota</taxon>
        <taxon>Actinomycetes</taxon>
        <taxon>Micrococcales</taxon>
        <taxon>Dermacoccaceae</taxon>
        <taxon>Barrientosiimonas</taxon>
    </lineage>
</organism>
<dbReference type="GO" id="GO:0007017">
    <property type="term" value="P:microtubule-based process"/>
    <property type="evidence" value="ECO:0007669"/>
    <property type="project" value="InterPro"/>
</dbReference>
<dbReference type="RefSeq" id="WP_420809475.1">
    <property type="nucleotide sequence ID" value="NZ_CAJTBP010000001.1"/>
</dbReference>
<evidence type="ECO:0000313" key="3">
    <source>
        <dbReference type="EMBL" id="TQL29098.1"/>
    </source>
</evidence>
<reference evidence="3 4" key="1">
    <citation type="submission" date="2019-06" db="EMBL/GenBank/DDBJ databases">
        <title>Sequencing the genomes of 1000 actinobacteria strains.</title>
        <authorList>
            <person name="Klenk H.-P."/>
        </authorList>
    </citation>
    <scope>NUCLEOTIDE SEQUENCE [LARGE SCALE GENOMIC DNA]</scope>
    <source>
        <strain evidence="3 4">DSM 24617</strain>
    </source>
</reference>
<dbReference type="InterPro" id="IPR022399">
    <property type="entry name" value="TadA-like_ATPase"/>
</dbReference>
<dbReference type="Proteomes" id="UP000318336">
    <property type="component" value="Unassembled WGS sequence"/>
</dbReference>
<dbReference type="PANTHER" id="PTHR30486">
    <property type="entry name" value="TWITCHING MOTILITY PROTEIN PILT"/>
    <property type="match status" value="1"/>
</dbReference>
<dbReference type="Pfam" id="PF00437">
    <property type="entry name" value="T2SSE"/>
    <property type="match status" value="1"/>
</dbReference>
<dbReference type="NCBIfam" id="TIGR03819">
    <property type="entry name" value="heli_sec_ATPase"/>
    <property type="match status" value="1"/>
</dbReference>
<proteinExistence type="inferred from homology"/>
<accession>A0A542WZV1</accession>
<dbReference type="InterPro" id="IPR001482">
    <property type="entry name" value="T2SS/T4SS_dom"/>
</dbReference>
<dbReference type="InterPro" id="IPR027417">
    <property type="entry name" value="P-loop_NTPase"/>
</dbReference>
<dbReference type="Gene3D" id="3.40.50.300">
    <property type="entry name" value="P-loop containing nucleotide triphosphate hydrolases"/>
    <property type="match status" value="1"/>
</dbReference>
<comment type="caution">
    <text evidence="3">The sequence shown here is derived from an EMBL/GenBank/DDBJ whole genome shotgun (WGS) entry which is preliminary data.</text>
</comment>
<evidence type="ECO:0000256" key="1">
    <source>
        <dbReference type="ARBA" id="ARBA00006611"/>
    </source>
</evidence>